<sequence>MANGGQKRKPVCGSMTKTFYVNGFTHILVDGVLLLDQSYKEEKSLLRVFQQASSICRTWACNDGQWRALQKSPGGYDEDVFQGTVAKFFWLINRSNLARPLIARLAKAILLCLALDFVYVTNGEKLLAFNLTSDEDFLLASNTQKLLQGSGQGNFLNCYAVLNRVNTLTNITYKDYPTIDELGNMAVYVKSIGCKALLRLDWRDFTVHRLPDRAQCNPNSYANHKLELTLSGNHQVLGVDFASVHIYADSWISQTNADSHIQFIESWMGAHFARNAERYLGMPVVFLRSLVFLQKTLDTTHHLRDTMISTEYNTLLYLHQERWE</sequence>
<dbReference type="EMBL" id="JAQIZT010000006">
    <property type="protein sequence ID" value="KAJ6993149.1"/>
    <property type="molecule type" value="Genomic_DNA"/>
</dbReference>
<gene>
    <name evidence="1" type="ORF">NC653_016318</name>
</gene>
<dbReference type="Proteomes" id="UP001164929">
    <property type="component" value="Chromosome 6"/>
</dbReference>
<comment type="caution">
    <text evidence="1">The sequence shown here is derived from an EMBL/GenBank/DDBJ whole genome shotgun (WGS) entry which is preliminary data.</text>
</comment>
<evidence type="ECO:0000313" key="2">
    <source>
        <dbReference type="Proteomes" id="UP001164929"/>
    </source>
</evidence>
<dbReference type="PANTHER" id="PTHR31451">
    <property type="match status" value="1"/>
</dbReference>
<dbReference type="PANTHER" id="PTHR31451:SF54">
    <property type="entry name" value="MANNAN ENDO-1,4-BETA-MANNOSIDASE 6"/>
    <property type="match status" value="1"/>
</dbReference>
<reference evidence="1" key="1">
    <citation type="journal article" date="2023" name="Mol. Ecol. Resour.">
        <title>Chromosome-level genome assembly of a triploid poplar Populus alba 'Berolinensis'.</title>
        <authorList>
            <person name="Chen S."/>
            <person name="Yu Y."/>
            <person name="Wang X."/>
            <person name="Wang S."/>
            <person name="Zhang T."/>
            <person name="Zhou Y."/>
            <person name="He R."/>
            <person name="Meng N."/>
            <person name="Wang Y."/>
            <person name="Liu W."/>
            <person name="Liu Z."/>
            <person name="Liu J."/>
            <person name="Guo Q."/>
            <person name="Huang H."/>
            <person name="Sederoff R.R."/>
            <person name="Wang G."/>
            <person name="Qu G."/>
            <person name="Chen S."/>
        </authorList>
    </citation>
    <scope>NUCLEOTIDE SEQUENCE</scope>
    <source>
        <strain evidence="1">SC-2020</strain>
    </source>
</reference>
<protein>
    <submittedName>
        <fullName evidence="1">Uncharacterized protein</fullName>
    </submittedName>
</protein>
<organism evidence="1 2">
    <name type="scientific">Populus alba x Populus x berolinensis</name>
    <dbReference type="NCBI Taxonomy" id="444605"/>
    <lineage>
        <taxon>Eukaryota</taxon>
        <taxon>Viridiplantae</taxon>
        <taxon>Streptophyta</taxon>
        <taxon>Embryophyta</taxon>
        <taxon>Tracheophyta</taxon>
        <taxon>Spermatophyta</taxon>
        <taxon>Magnoliopsida</taxon>
        <taxon>eudicotyledons</taxon>
        <taxon>Gunneridae</taxon>
        <taxon>Pentapetalae</taxon>
        <taxon>rosids</taxon>
        <taxon>fabids</taxon>
        <taxon>Malpighiales</taxon>
        <taxon>Salicaceae</taxon>
        <taxon>Saliceae</taxon>
        <taxon>Populus</taxon>
    </lineage>
</organism>
<dbReference type="InterPro" id="IPR045053">
    <property type="entry name" value="MAN-like"/>
</dbReference>
<dbReference type="AlphaFoldDB" id="A0AAD6QMM7"/>
<accession>A0AAD6QMM7</accession>
<dbReference type="GO" id="GO:0016985">
    <property type="term" value="F:mannan endo-1,4-beta-mannosidase activity"/>
    <property type="evidence" value="ECO:0007669"/>
    <property type="project" value="TreeGrafter"/>
</dbReference>
<proteinExistence type="predicted"/>
<keyword evidence="2" id="KW-1185">Reference proteome</keyword>
<name>A0AAD6QMM7_9ROSI</name>
<evidence type="ECO:0000313" key="1">
    <source>
        <dbReference type="EMBL" id="KAJ6993149.1"/>
    </source>
</evidence>
<dbReference type="Gene3D" id="3.20.20.80">
    <property type="entry name" value="Glycosidases"/>
    <property type="match status" value="2"/>
</dbReference>